<dbReference type="Proteomes" id="UP001430356">
    <property type="component" value="Unassembled WGS sequence"/>
</dbReference>
<evidence type="ECO:0000313" key="2">
    <source>
        <dbReference type="EMBL" id="KAK7198565.1"/>
    </source>
</evidence>
<accession>A0AAW0EW80</accession>
<keyword evidence="3" id="KW-1185">Reference proteome</keyword>
<evidence type="ECO:0000256" key="1">
    <source>
        <dbReference type="SAM" id="MobiDB-lite"/>
    </source>
</evidence>
<organism evidence="2 3">
    <name type="scientific">Novymonas esmeraldas</name>
    <dbReference type="NCBI Taxonomy" id="1808958"/>
    <lineage>
        <taxon>Eukaryota</taxon>
        <taxon>Discoba</taxon>
        <taxon>Euglenozoa</taxon>
        <taxon>Kinetoplastea</taxon>
        <taxon>Metakinetoplastina</taxon>
        <taxon>Trypanosomatida</taxon>
        <taxon>Trypanosomatidae</taxon>
        <taxon>Novymonas</taxon>
    </lineage>
</organism>
<reference evidence="2 3" key="1">
    <citation type="journal article" date="2021" name="MBio">
        <title>A New Model Trypanosomatid, Novymonas esmeraldas: Genomic Perception of Its 'Candidatus Pandoraea novymonadis' Endosymbiont.</title>
        <authorList>
            <person name="Zakharova A."/>
            <person name="Saura A."/>
            <person name="Butenko A."/>
            <person name="Podesvova L."/>
            <person name="Warmusova S."/>
            <person name="Kostygov A.Y."/>
            <person name="Nenarokova A."/>
            <person name="Lukes J."/>
            <person name="Opperdoes F.R."/>
            <person name="Yurchenko V."/>
        </authorList>
    </citation>
    <scope>NUCLEOTIDE SEQUENCE [LARGE SCALE GENOMIC DNA]</scope>
    <source>
        <strain evidence="2 3">E262AT.01</strain>
    </source>
</reference>
<protein>
    <submittedName>
        <fullName evidence="2">Uncharacterized protein</fullName>
    </submittedName>
</protein>
<proteinExistence type="predicted"/>
<feature type="region of interest" description="Disordered" evidence="1">
    <location>
        <begin position="171"/>
        <end position="190"/>
    </location>
</feature>
<dbReference type="AlphaFoldDB" id="A0AAW0EW80"/>
<gene>
    <name evidence="2" type="ORF">NESM_000819000</name>
</gene>
<sequence length="342" mass="35742">MEHWCQTHRIRELMDDFVAGFLRAEAAADPVSTPDTRSGVAAVAAAETLGAAPVHGELYTRIPGQPYAHHTGELMKTTSRQPARDALRAFVERRRSMKLSWRAAHPHVILLLPSASASPESCEASAVAPLASPAPSTQHNVLGALVAATAQAVAHRVNGLVLYPTPPLSPASPAAAEGLPASGQQQQQQQRAFLRSIADDIATRAAARVREQSSSSAVHHVPVVVVAERWPHTIADGLALEELLGPPAAVVALSVEDAALPGALGGGTAPTHTALPLPGSPARSCAHAALVEYYTAKEKLTALPIPADVCRSITHATPSPHANSSATDAVAALTERIVRYLQ</sequence>
<comment type="caution">
    <text evidence="2">The sequence shown here is derived from an EMBL/GenBank/DDBJ whole genome shotgun (WGS) entry which is preliminary data.</text>
</comment>
<evidence type="ECO:0000313" key="3">
    <source>
        <dbReference type="Proteomes" id="UP001430356"/>
    </source>
</evidence>
<name>A0AAW0EW80_9TRYP</name>
<dbReference type="EMBL" id="JAECZO010000159">
    <property type="protein sequence ID" value="KAK7198565.1"/>
    <property type="molecule type" value="Genomic_DNA"/>
</dbReference>